<dbReference type="RefSeq" id="XP_001556899.2">
    <property type="nucleotide sequence ID" value="XM_001556849.2"/>
</dbReference>
<name>A0A384JWW8_BOTFB</name>
<dbReference type="InterPro" id="IPR016181">
    <property type="entry name" value="Acyl_CoA_acyltransferase"/>
</dbReference>
<dbReference type="VEuPathDB" id="FungiDB:Bcin11g03600"/>
<dbReference type="KEGG" id="bfu:BCIN_11g03600"/>
<evidence type="ECO:0000313" key="1">
    <source>
        <dbReference type="EMBL" id="ATZ55060.1"/>
    </source>
</evidence>
<keyword evidence="2" id="KW-1185">Reference proteome</keyword>
<dbReference type="PANTHER" id="PTHR42791">
    <property type="entry name" value="GNAT FAMILY ACETYLTRANSFERASE"/>
    <property type="match status" value="1"/>
</dbReference>
<evidence type="ECO:0000313" key="2">
    <source>
        <dbReference type="Proteomes" id="UP000001798"/>
    </source>
</evidence>
<proteinExistence type="predicted"/>
<sequence>MMVFKSEICSDADMDRTFEIVSHAFGHDIEAAFPAHDTPTGRALGSSRMSSMKRTEPSTTFLKVTDTDKGIMIAQAKWNIYKNTAPKETDLDENFWETDEEKLYAQLMRREYLIPRRKAIEDSGGNILSLDMLTVDPKYQSRGAGRLLVKWGTSIADELGFIL</sequence>
<reference evidence="1 2" key="3">
    <citation type="journal article" date="2017" name="Mol. Plant Pathol.">
        <title>A gapless genome sequence of the fungus Botrytis cinerea.</title>
        <authorList>
            <person name="Van Kan J.A."/>
            <person name="Stassen J.H."/>
            <person name="Mosbach A."/>
            <person name="Van Der Lee T.A."/>
            <person name="Faino L."/>
            <person name="Farmer A.D."/>
            <person name="Papasotiriou D.G."/>
            <person name="Zhou S."/>
            <person name="Seidl M.F."/>
            <person name="Cottam E."/>
            <person name="Edel D."/>
            <person name="Hahn M."/>
            <person name="Schwartz D.C."/>
            <person name="Dietrich R.A."/>
            <person name="Widdison S."/>
            <person name="Scalliet G."/>
        </authorList>
    </citation>
    <scope>NUCLEOTIDE SEQUENCE [LARGE SCALE GENOMIC DNA]</scope>
    <source>
        <strain evidence="1 2">B05.10</strain>
    </source>
</reference>
<evidence type="ECO:0008006" key="3">
    <source>
        <dbReference type="Google" id="ProtNLM"/>
    </source>
</evidence>
<dbReference type="AlphaFoldDB" id="A0A384JWW8"/>
<dbReference type="EMBL" id="CP009815">
    <property type="protein sequence ID" value="ATZ55060.1"/>
    <property type="molecule type" value="Genomic_DNA"/>
</dbReference>
<reference evidence="1 2" key="1">
    <citation type="journal article" date="2011" name="PLoS Genet.">
        <title>Genomic analysis of the necrotrophic fungal pathogens Sclerotinia sclerotiorum and Botrytis cinerea.</title>
        <authorList>
            <person name="Amselem J."/>
            <person name="Cuomo C.A."/>
            <person name="van Kan J.A."/>
            <person name="Viaud M."/>
            <person name="Benito E.P."/>
            <person name="Couloux A."/>
            <person name="Coutinho P.M."/>
            <person name="de Vries R.P."/>
            <person name="Dyer P.S."/>
            <person name="Fillinger S."/>
            <person name="Fournier E."/>
            <person name="Gout L."/>
            <person name="Hahn M."/>
            <person name="Kohn L."/>
            <person name="Lapalu N."/>
            <person name="Plummer K.M."/>
            <person name="Pradier J.M."/>
            <person name="Quevillon E."/>
            <person name="Sharon A."/>
            <person name="Simon A."/>
            <person name="ten Have A."/>
            <person name="Tudzynski B."/>
            <person name="Tudzynski P."/>
            <person name="Wincker P."/>
            <person name="Andrew M."/>
            <person name="Anthouard V."/>
            <person name="Beever R.E."/>
            <person name="Beffa R."/>
            <person name="Benoit I."/>
            <person name="Bouzid O."/>
            <person name="Brault B."/>
            <person name="Chen Z."/>
            <person name="Choquer M."/>
            <person name="Collemare J."/>
            <person name="Cotton P."/>
            <person name="Danchin E.G."/>
            <person name="Da Silva C."/>
            <person name="Gautier A."/>
            <person name="Giraud C."/>
            <person name="Giraud T."/>
            <person name="Gonzalez C."/>
            <person name="Grossetete S."/>
            <person name="Guldener U."/>
            <person name="Henrissat B."/>
            <person name="Howlett B.J."/>
            <person name="Kodira C."/>
            <person name="Kretschmer M."/>
            <person name="Lappartient A."/>
            <person name="Leroch M."/>
            <person name="Levis C."/>
            <person name="Mauceli E."/>
            <person name="Neuveglise C."/>
            <person name="Oeser B."/>
            <person name="Pearson M."/>
            <person name="Poulain J."/>
            <person name="Poussereau N."/>
            <person name="Quesneville H."/>
            <person name="Rascle C."/>
            <person name="Schumacher J."/>
            <person name="Segurens B."/>
            <person name="Sexton A."/>
            <person name="Silva E."/>
            <person name="Sirven C."/>
            <person name="Soanes D.M."/>
            <person name="Talbot N.J."/>
            <person name="Templeton M."/>
            <person name="Yandava C."/>
            <person name="Yarden O."/>
            <person name="Zeng Q."/>
            <person name="Rollins J.A."/>
            <person name="Lebrun M.H."/>
            <person name="Dickman M."/>
        </authorList>
    </citation>
    <scope>NUCLEOTIDE SEQUENCE [LARGE SCALE GENOMIC DNA]</scope>
    <source>
        <strain evidence="1 2">B05.10</strain>
    </source>
</reference>
<dbReference type="PANTHER" id="PTHR42791:SF14">
    <property type="entry name" value="N-ACETYLTRANSFERASE DOMAIN-CONTAINING PROTEIN"/>
    <property type="match status" value="1"/>
</dbReference>
<dbReference type="InterPro" id="IPR052523">
    <property type="entry name" value="Trichothecene_AcTrans"/>
</dbReference>
<dbReference type="SUPFAM" id="SSF55729">
    <property type="entry name" value="Acyl-CoA N-acyltransferases (Nat)"/>
    <property type="match status" value="1"/>
</dbReference>
<protein>
    <recommendedName>
        <fullName evidence="3">N-acetyltransferase domain-containing protein</fullName>
    </recommendedName>
</protein>
<accession>A0A384JWW8</accession>
<gene>
    <name evidence="1" type="ORF">BCIN_11g03600</name>
</gene>
<reference evidence="1 2" key="2">
    <citation type="journal article" date="2012" name="Eukaryot. Cell">
        <title>Genome update of Botrytis cinerea strains B05.10 and T4.</title>
        <authorList>
            <person name="Staats M."/>
            <person name="van Kan J.A."/>
        </authorList>
    </citation>
    <scope>NUCLEOTIDE SEQUENCE [LARGE SCALE GENOMIC DNA]</scope>
    <source>
        <strain evidence="1 2">B05.10</strain>
    </source>
</reference>
<dbReference type="Proteomes" id="UP000001798">
    <property type="component" value="Chromosome 11"/>
</dbReference>
<dbReference type="OrthoDB" id="2832510at2759"/>
<dbReference type="GeneID" id="5437536"/>
<dbReference type="Gene3D" id="3.40.630.30">
    <property type="match status" value="1"/>
</dbReference>
<organism evidence="1 2">
    <name type="scientific">Botryotinia fuckeliana (strain B05.10)</name>
    <name type="common">Noble rot fungus</name>
    <name type="synonym">Botrytis cinerea</name>
    <dbReference type="NCBI Taxonomy" id="332648"/>
    <lineage>
        <taxon>Eukaryota</taxon>
        <taxon>Fungi</taxon>
        <taxon>Dikarya</taxon>
        <taxon>Ascomycota</taxon>
        <taxon>Pezizomycotina</taxon>
        <taxon>Leotiomycetes</taxon>
        <taxon>Helotiales</taxon>
        <taxon>Sclerotiniaceae</taxon>
        <taxon>Botrytis</taxon>
    </lineage>
</organism>
<dbReference type="CDD" id="cd04301">
    <property type="entry name" value="NAT_SF"/>
    <property type="match status" value="1"/>
</dbReference>